<proteinExistence type="predicted"/>
<reference evidence="2 3" key="1">
    <citation type="journal article" date="2019" name="Nat. Ecol. Evol.">
        <title>Megaphylogeny resolves global patterns of mushroom evolution.</title>
        <authorList>
            <person name="Varga T."/>
            <person name="Krizsan K."/>
            <person name="Foldi C."/>
            <person name="Dima B."/>
            <person name="Sanchez-Garcia M."/>
            <person name="Sanchez-Ramirez S."/>
            <person name="Szollosi G.J."/>
            <person name="Szarkandi J.G."/>
            <person name="Papp V."/>
            <person name="Albert L."/>
            <person name="Andreopoulos W."/>
            <person name="Angelini C."/>
            <person name="Antonin V."/>
            <person name="Barry K.W."/>
            <person name="Bougher N.L."/>
            <person name="Buchanan P."/>
            <person name="Buyck B."/>
            <person name="Bense V."/>
            <person name="Catcheside P."/>
            <person name="Chovatia M."/>
            <person name="Cooper J."/>
            <person name="Damon W."/>
            <person name="Desjardin D."/>
            <person name="Finy P."/>
            <person name="Geml J."/>
            <person name="Haridas S."/>
            <person name="Hughes K."/>
            <person name="Justo A."/>
            <person name="Karasinski D."/>
            <person name="Kautmanova I."/>
            <person name="Kiss B."/>
            <person name="Kocsube S."/>
            <person name="Kotiranta H."/>
            <person name="LaButti K.M."/>
            <person name="Lechner B.E."/>
            <person name="Liimatainen K."/>
            <person name="Lipzen A."/>
            <person name="Lukacs Z."/>
            <person name="Mihaltcheva S."/>
            <person name="Morgado L.N."/>
            <person name="Niskanen T."/>
            <person name="Noordeloos M.E."/>
            <person name="Ohm R.A."/>
            <person name="Ortiz-Santana B."/>
            <person name="Ovrebo C."/>
            <person name="Racz N."/>
            <person name="Riley R."/>
            <person name="Savchenko A."/>
            <person name="Shiryaev A."/>
            <person name="Soop K."/>
            <person name="Spirin V."/>
            <person name="Szebenyi C."/>
            <person name="Tomsovsky M."/>
            <person name="Tulloss R.E."/>
            <person name="Uehling J."/>
            <person name="Grigoriev I.V."/>
            <person name="Vagvolgyi C."/>
            <person name="Papp T."/>
            <person name="Martin F.M."/>
            <person name="Miettinen O."/>
            <person name="Hibbett D.S."/>
            <person name="Nagy L.G."/>
        </authorList>
    </citation>
    <scope>NUCLEOTIDE SEQUENCE [LARGE SCALE GENOMIC DNA]</scope>
    <source>
        <strain evidence="2 3">HHB13444</strain>
    </source>
</reference>
<evidence type="ECO:0000256" key="1">
    <source>
        <dbReference type="SAM" id="SignalP"/>
    </source>
</evidence>
<dbReference type="InParanoid" id="A0A5C3NNG8"/>
<keyword evidence="3" id="KW-1185">Reference proteome</keyword>
<sequence length="67" mass="7171">MRFYTRFFVVLSAATFGCAQTISGGDATFHSGGLGSCGKFYSDADFIVSVDHATMSKYAGTITDPMR</sequence>
<evidence type="ECO:0008006" key="4">
    <source>
        <dbReference type="Google" id="ProtNLM"/>
    </source>
</evidence>
<evidence type="ECO:0000313" key="2">
    <source>
        <dbReference type="EMBL" id="TFK78552.1"/>
    </source>
</evidence>
<accession>A0A5C3NNG8</accession>
<evidence type="ECO:0000313" key="3">
    <source>
        <dbReference type="Proteomes" id="UP000308197"/>
    </source>
</evidence>
<dbReference type="Proteomes" id="UP000308197">
    <property type="component" value="Unassembled WGS sequence"/>
</dbReference>
<name>A0A5C3NNG8_9APHY</name>
<dbReference type="EMBL" id="ML212466">
    <property type="protein sequence ID" value="TFK78552.1"/>
    <property type="molecule type" value="Genomic_DNA"/>
</dbReference>
<dbReference type="PROSITE" id="PS51257">
    <property type="entry name" value="PROKAR_LIPOPROTEIN"/>
    <property type="match status" value="1"/>
</dbReference>
<organism evidence="2 3">
    <name type="scientific">Polyporus arcularius HHB13444</name>
    <dbReference type="NCBI Taxonomy" id="1314778"/>
    <lineage>
        <taxon>Eukaryota</taxon>
        <taxon>Fungi</taxon>
        <taxon>Dikarya</taxon>
        <taxon>Basidiomycota</taxon>
        <taxon>Agaricomycotina</taxon>
        <taxon>Agaricomycetes</taxon>
        <taxon>Polyporales</taxon>
        <taxon>Polyporaceae</taxon>
        <taxon>Polyporus</taxon>
    </lineage>
</organism>
<dbReference type="AlphaFoldDB" id="A0A5C3NNG8"/>
<feature type="signal peptide" evidence="1">
    <location>
        <begin position="1"/>
        <end position="19"/>
    </location>
</feature>
<gene>
    <name evidence="2" type="ORF">K466DRAFT_606879</name>
</gene>
<keyword evidence="1" id="KW-0732">Signal</keyword>
<feature type="chain" id="PRO_5022818936" description="Glycoside hydrolase family 16 protein" evidence="1">
    <location>
        <begin position="20"/>
        <end position="67"/>
    </location>
</feature>
<protein>
    <recommendedName>
        <fullName evidence="4">Glycoside hydrolase family 16 protein</fullName>
    </recommendedName>
</protein>
<dbReference type="STRING" id="1314778.A0A5C3NNG8"/>